<evidence type="ECO:0000313" key="3">
    <source>
        <dbReference type="EMBL" id="GJN27611.1"/>
    </source>
</evidence>
<gene>
    <name evidence="3" type="primary">gb15649</name>
    <name evidence="3" type="ORF">PR202_gb15649</name>
</gene>
<evidence type="ECO:0000256" key="2">
    <source>
        <dbReference type="SAM" id="MobiDB-lite"/>
    </source>
</evidence>
<dbReference type="Proteomes" id="UP001054889">
    <property type="component" value="Unassembled WGS sequence"/>
</dbReference>
<evidence type="ECO:0000313" key="4">
    <source>
        <dbReference type="Proteomes" id="UP001054889"/>
    </source>
</evidence>
<reference evidence="3" key="2">
    <citation type="submission" date="2021-12" db="EMBL/GenBank/DDBJ databases">
        <title>Resequencing data analysis of finger millet.</title>
        <authorList>
            <person name="Hatakeyama M."/>
            <person name="Aluri S."/>
            <person name="Balachadran M.T."/>
            <person name="Sivarajan S.R."/>
            <person name="Poveda L."/>
            <person name="Shimizu-Inatsugi R."/>
            <person name="Schlapbach R."/>
            <person name="Sreeman S.M."/>
            <person name="Shimizu K.K."/>
        </authorList>
    </citation>
    <scope>NUCLEOTIDE SEQUENCE</scope>
</reference>
<reference evidence="3" key="1">
    <citation type="journal article" date="2018" name="DNA Res.">
        <title>Multiple hybrid de novo genome assembly of finger millet, an orphan allotetraploid crop.</title>
        <authorList>
            <person name="Hatakeyama M."/>
            <person name="Aluri S."/>
            <person name="Balachadran M.T."/>
            <person name="Sivarajan S.R."/>
            <person name="Patrignani A."/>
            <person name="Gruter S."/>
            <person name="Poveda L."/>
            <person name="Shimizu-Inatsugi R."/>
            <person name="Baeten J."/>
            <person name="Francoijs K.J."/>
            <person name="Nataraja K.N."/>
            <person name="Reddy Y.A.N."/>
            <person name="Phadnis S."/>
            <person name="Ravikumar R.L."/>
            <person name="Schlapbach R."/>
            <person name="Sreeman S.M."/>
            <person name="Shimizu K.K."/>
        </authorList>
    </citation>
    <scope>NUCLEOTIDE SEQUENCE</scope>
</reference>
<organism evidence="3 4">
    <name type="scientific">Eleusine coracana subsp. coracana</name>
    <dbReference type="NCBI Taxonomy" id="191504"/>
    <lineage>
        <taxon>Eukaryota</taxon>
        <taxon>Viridiplantae</taxon>
        <taxon>Streptophyta</taxon>
        <taxon>Embryophyta</taxon>
        <taxon>Tracheophyta</taxon>
        <taxon>Spermatophyta</taxon>
        <taxon>Magnoliopsida</taxon>
        <taxon>Liliopsida</taxon>
        <taxon>Poales</taxon>
        <taxon>Poaceae</taxon>
        <taxon>PACMAD clade</taxon>
        <taxon>Chloridoideae</taxon>
        <taxon>Cynodonteae</taxon>
        <taxon>Eleusininae</taxon>
        <taxon>Eleusine</taxon>
    </lineage>
</organism>
<comment type="similarity">
    <text evidence="1">Belongs to the CorA metal ion transporter (MIT) (TC 1.A.35.5) family.</text>
</comment>
<dbReference type="PANTHER" id="PTHR13890:SF7">
    <property type="entry name" value="MAGNESIUM TRANSPORTER MRS2-D-RELATED"/>
    <property type="match status" value="1"/>
</dbReference>
<dbReference type="Gene3D" id="1.20.58.340">
    <property type="entry name" value="Magnesium transport protein CorA, transmembrane region"/>
    <property type="match status" value="1"/>
</dbReference>
<dbReference type="EMBL" id="BQKI01000079">
    <property type="protein sequence ID" value="GJN27611.1"/>
    <property type="molecule type" value="Genomic_DNA"/>
</dbReference>
<feature type="region of interest" description="Disordered" evidence="2">
    <location>
        <begin position="1"/>
        <end position="78"/>
    </location>
</feature>
<protein>
    <submittedName>
        <fullName evidence="3">Uncharacterized protein</fullName>
    </submittedName>
</protein>
<dbReference type="InterPro" id="IPR039204">
    <property type="entry name" value="MRS2-like"/>
</dbReference>
<name>A0AAV5EYE5_ELECO</name>
<dbReference type="AlphaFoldDB" id="A0AAV5EYE5"/>
<dbReference type="PANTHER" id="PTHR13890">
    <property type="entry name" value="RNA SPLICING PROTEIN MRS2, MITOCHONDRIAL"/>
    <property type="match status" value="1"/>
</dbReference>
<sequence length="286" mass="30565">MPASPGEARAPSTDHNGVVSRGHAAHGTTTPPRRRHAGGGGGVGGGVRRGLVDGGGGSRQAQDDAADGPTGARPPRAGPGAVVVVAARRVQHRGPGPRALVVNLDRVRAVVTAHEVLVPCPRDPAVAPLVRELRARLTTKTIAADDSPSLPQVLLRPLVLYSRAGFVSLGCFRGAFPEDEVGGAKERRASSGSDKVLLPFEFRALEVCLDFACKSLEHEVRDELEHLLDDDMDMAAMHLTEKLAYKAAGHSSRFDAQDETSEFYEERYEMLFNPMLTSSVVDRVRT</sequence>
<dbReference type="GO" id="GO:0015095">
    <property type="term" value="F:magnesium ion transmembrane transporter activity"/>
    <property type="evidence" value="ECO:0007669"/>
    <property type="project" value="TreeGrafter"/>
</dbReference>
<proteinExistence type="inferred from homology"/>
<feature type="compositionally biased region" description="Low complexity" evidence="2">
    <location>
        <begin position="67"/>
        <end position="78"/>
    </location>
</feature>
<comment type="caution">
    <text evidence="3">The sequence shown here is derived from an EMBL/GenBank/DDBJ whole genome shotgun (WGS) entry which is preliminary data.</text>
</comment>
<keyword evidence="4" id="KW-1185">Reference proteome</keyword>
<accession>A0AAV5EYE5</accession>
<evidence type="ECO:0000256" key="1">
    <source>
        <dbReference type="ARBA" id="ARBA00007535"/>
    </source>
</evidence>
<feature type="compositionally biased region" description="Gly residues" evidence="2">
    <location>
        <begin position="38"/>
        <end position="58"/>
    </location>
</feature>